<dbReference type="RefSeq" id="XP_046592922.1">
    <property type="nucleotide sequence ID" value="XM_046736966.1"/>
</dbReference>
<reference evidence="5" key="1">
    <citation type="submission" date="2025-08" db="UniProtKB">
        <authorList>
            <consortium name="RefSeq"/>
        </authorList>
    </citation>
    <scope>IDENTIFICATION</scope>
    <source>
        <tissue evidence="5">Thorax and Abdomen</tissue>
    </source>
</reference>
<evidence type="ECO:0000313" key="4">
    <source>
        <dbReference type="Proteomes" id="UP000829291"/>
    </source>
</evidence>
<keyword evidence="2" id="KW-0479">Metal-binding</keyword>
<gene>
    <name evidence="5" type="primary">LOC124293930</name>
</gene>
<dbReference type="InterPro" id="IPR051458">
    <property type="entry name" value="Cyt/Met_Dipeptidase"/>
</dbReference>
<keyword evidence="4" id="KW-1185">Reference proteome</keyword>
<keyword evidence="1" id="KW-0645">Protease</keyword>
<dbReference type="Proteomes" id="UP000829291">
    <property type="component" value="Chromosome 4"/>
</dbReference>
<dbReference type="GeneID" id="124293930"/>
<protein>
    <submittedName>
        <fullName evidence="5">Cys-Gly metallodipeptidase DUG1-like</fullName>
    </submittedName>
</protein>
<evidence type="ECO:0000313" key="5">
    <source>
        <dbReference type="RefSeq" id="XP_046592922.1"/>
    </source>
</evidence>
<accession>A0ABM3FY37</accession>
<proteinExistence type="predicted"/>
<organism evidence="4 5">
    <name type="scientific">Neodiprion lecontei</name>
    <name type="common">Redheaded pine sawfly</name>
    <dbReference type="NCBI Taxonomy" id="441921"/>
    <lineage>
        <taxon>Eukaryota</taxon>
        <taxon>Metazoa</taxon>
        <taxon>Ecdysozoa</taxon>
        <taxon>Arthropoda</taxon>
        <taxon>Hexapoda</taxon>
        <taxon>Insecta</taxon>
        <taxon>Pterygota</taxon>
        <taxon>Neoptera</taxon>
        <taxon>Endopterygota</taxon>
        <taxon>Hymenoptera</taxon>
        <taxon>Tenthredinoidea</taxon>
        <taxon>Diprionidae</taxon>
        <taxon>Diprioninae</taxon>
        <taxon>Neodiprion</taxon>
    </lineage>
</organism>
<evidence type="ECO:0000256" key="1">
    <source>
        <dbReference type="ARBA" id="ARBA00022670"/>
    </source>
</evidence>
<evidence type="ECO:0000256" key="3">
    <source>
        <dbReference type="ARBA" id="ARBA00022801"/>
    </source>
</evidence>
<dbReference type="PANTHER" id="PTHR43270:SF4">
    <property type="entry name" value="CARNOSINE DIPEPTIDASE 2, ISOFORM A"/>
    <property type="match status" value="1"/>
</dbReference>
<evidence type="ECO:0000256" key="2">
    <source>
        <dbReference type="ARBA" id="ARBA00022723"/>
    </source>
</evidence>
<sequence>MIDSGTFGGMFNQPIVDAMNIIGSLIDKHGKIAVTEVMKDVAPIAIKEQKLCKEIALDLKKIKMRTGANRLLHKEDDIRLIMHKTRLPSITVHSFDHELDPNDKQALRSVSNSCIK</sequence>
<keyword evidence="3" id="KW-0378">Hydrolase</keyword>
<dbReference type="PANTHER" id="PTHR43270">
    <property type="entry name" value="BETA-ALA-HIS DIPEPTIDASE"/>
    <property type="match status" value="1"/>
</dbReference>
<dbReference type="Gene3D" id="3.30.70.360">
    <property type="match status" value="1"/>
</dbReference>
<name>A0ABM3FY37_NEOLC</name>